<dbReference type="EMBL" id="BOPZ01000011">
    <property type="protein sequence ID" value="GIM28952.1"/>
    <property type="molecule type" value="Genomic_DNA"/>
</dbReference>
<dbReference type="AlphaFoldDB" id="A0A919VG92"/>
<evidence type="ECO:0000313" key="2">
    <source>
        <dbReference type="Proteomes" id="UP000679179"/>
    </source>
</evidence>
<sequence length="50" mass="5944">MGIQKYIGFLHKSTWFGNIFPEKFLNHKDKSEALEELQKECCELLEKLKT</sequence>
<accession>A0A919VG92</accession>
<dbReference type="RefSeq" id="WP_212903666.1">
    <property type="nucleotide sequence ID" value="NZ_BOPZ01000011.1"/>
</dbReference>
<keyword evidence="2" id="KW-1185">Reference proteome</keyword>
<comment type="caution">
    <text evidence="1">The sequence shown here is derived from an EMBL/GenBank/DDBJ whole genome shotgun (WGS) entry which is preliminary data.</text>
</comment>
<name>A0A919VG92_9CLOT</name>
<organism evidence="1 2">
    <name type="scientific">Clostridium polyendosporum</name>
    <dbReference type="NCBI Taxonomy" id="69208"/>
    <lineage>
        <taxon>Bacteria</taxon>
        <taxon>Bacillati</taxon>
        <taxon>Bacillota</taxon>
        <taxon>Clostridia</taxon>
        <taxon>Eubacteriales</taxon>
        <taxon>Clostridiaceae</taxon>
        <taxon>Clostridium</taxon>
    </lineage>
</organism>
<dbReference type="Proteomes" id="UP000679179">
    <property type="component" value="Unassembled WGS sequence"/>
</dbReference>
<protein>
    <submittedName>
        <fullName evidence="1">Uncharacterized protein</fullName>
    </submittedName>
</protein>
<reference evidence="1" key="1">
    <citation type="submission" date="2021-03" db="EMBL/GenBank/DDBJ databases">
        <title>Taxonomic study of Clostridium polyendosporum from meadow-gley soil under rice.</title>
        <authorList>
            <person name="Kobayashi H."/>
            <person name="Tanizawa Y."/>
            <person name="Yagura M."/>
        </authorList>
    </citation>
    <scope>NUCLEOTIDE SEQUENCE</scope>
    <source>
        <strain evidence="1">JCM 30710</strain>
    </source>
</reference>
<proteinExistence type="predicted"/>
<gene>
    <name evidence="1" type="ORF">CPJCM30710_16180</name>
</gene>
<evidence type="ECO:0000313" key="1">
    <source>
        <dbReference type="EMBL" id="GIM28952.1"/>
    </source>
</evidence>